<dbReference type="Gene3D" id="3.30.160.60">
    <property type="entry name" value="Classic Zinc Finger"/>
    <property type="match status" value="1"/>
</dbReference>
<dbReference type="InterPro" id="IPR013087">
    <property type="entry name" value="Znf_C2H2_type"/>
</dbReference>
<name>A0A6J2KBB2_BOMMA</name>
<evidence type="ECO:0000259" key="4">
    <source>
        <dbReference type="PROSITE" id="PS50157"/>
    </source>
</evidence>
<organism evidence="6 7">
    <name type="scientific">Bombyx mandarina</name>
    <name type="common">Wild silk moth</name>
    <name type="synonym">Wild silkworm</name>
    <dbReference type="NCBI Taxonomy" id="7092"/>
    <lineage>
        <taxon>Eukaryota</taxon>
        <taxon>Metazoa</taxon>
        <taxon>Ecdysozoa</taxon>
        <taxon>Arthropoda</taxon>
        <taxon>Hexapoda</taxon>
        <taxon>Insecta</taxon>
        <taxon>Pterygota</taxon>
        <taxon>Neoptera</taxon>
        <taxon>Endopterygota</taxon>
        <taxon>Lepidoptera</taxon>
        <taxon>Glossata</taxon>
        <taxon>Ditrysia</taxon>
        <taxon>Bombycoidea</taxon>
        <taxon>Bombycidae</taxon>
        <taxon>Bombycinae</taxon>
        <taxon>Bombyx</taxon>
    </lineage>
</organism>
<feature type="compositionally biased region" description="Basic and acidic residues" evidence="3">
    <location>
        <begin position="219"/>
        <end position="234"/>
    </location>
</feature>
<dbReference type="GeneID" id="114249741"/>
<evidence type="ECO:0000313" key="8">
    <source>
        <dbReference type="RefSeq" id="XP_028039216.1"/>
    </source>
</evidence>
<dbReference type="PROSITE" id="PS00028">
    <property type="entry name" value="ZINC_FINGER_C2H2_1"/>
    <property type="match status" value="1"/>
</dbReference>
<keyword evidence="2" id="KW-0862">Zinc</keyword>
<feature type="compositionally biased region" description="Polar residues" evidence="3">
    <location>
        <begin position="466"/>
        <end position="478"/>
    </location>
</feature>
<sequence length="711" mass="79565">MAKKKAKSKSKKQLNFQKGSTKNVPNDVLVSAVSVMPVMTKVCRLCETKDGPFLNIFESDKSTAKKIDELMPFGISENDELPHKICFRCSAKVEELHEFVQKCVKTQENLLAATGKKDLLNTKTKTREQWEEKLNKTNLSNDDICDALIRKAMEAIKDMPLNQSVVAEDKNSLLGRKVRAEPQTNNILKLQAKTEDSNAAVNLKPVKLTIEKCDQRVTRSGSDKIVNKQSKKLDTINTNSISTPEVQDSQKPENSGQKDTTAENIASEETTKQEVPFNIMDHVSTIKVNQVGVLFQCKLCNRNFLKKEIVESHFCARNGAPKTDITKHLPPPEPPKATNTVKYFKMDSEKRIMSNGNDSVTSNKECKEVPAERELNKALEEPVKPLAKPKPKIGPASKVKKTQMEPSPCVTETPEVTILTPTAPLGNFKLMPNVNSSYNLMPSPNSRYKIMPGPNNSFVLVEEGSTSKAASEETNTAQKVPKKRKNEGKIHADMNECSSYNIQSSEVIDVDEPTPVLPSQQKPYPVGLFQTVAHHTGIYVSKTTQSATFTTPAMKKQSYTVHQTDNPSKLVISTKPQISTEEIPKKKSKRIRPETNETPSKEPFSVTLEDAAPPKDPGFFTFINVDPLLQPSYVLPTDNIIQESQISTSTPVVKAGGTDKKEKEQYSCNMCNEKFSREKKLLTHIQSHYDKLDEEDMKREERSSNKRKQKK</sequence>
<protein>
    <submittedName>
        <fullName evidence="7">Uncharacterized protein LOC114249741 isoform X1</fullName>
    </submittedName>
    <submittedName>
        <fullName evidence="8">Uncharacterized protein LOC114249741 isoform X2</fullName>
    </submittedName>
</protein>
<evidence type="ECO:0000313" key="7">
    <source>
        <dbReference type="RefSeq" id="XP_028039215.1"/>
    </source>
</evidence>
<dbReference type="PROSITE" id="PS51915">
    <property type="entry name" value="ZAD"/>
    <property type="match status" value="1"/>
</dbReference>
<feature type="binding site" evidence="2">
    <location>
        <position position="86"/>
    </location>
    <ligand>
        <name>Zn(2+)</name>
        <dbReference type="ChEBI" id="CHEBI:29105"/>
    </ligand>
</feature>
<dbReference type="RefSeq" id="XP_028039216.1">
    <property type="nucleotide sequence ID" value="XM_028183415.1"/>
</dbReference>
<evidence type="ECO:0000313" key="6">
    <source>
        <dbReference type="Proteomes" id="UP000504629"/>
    </source>
</evidence>
<evidence type="ECO:0000256" key="1">
    <source>
        <dbReference type="PROSITE-ProRule" id="PRU00042"/>
    </source>
</evidence>
<gene>
    <name evidence="7 8" type="primary">LOC114249741</name>
</gene>
<evidence type="ECO:0000256" key="3">
    <source>
        <dbReference type="SAM" id="MobiDB-lite"/>
    </source>
</evidence>
<feature type="compositionally biased region" description="Polar residues" evidence="3">
    <location>
        <begin position="235"/>
        <end position="268"/>
    </location>
</feature>
<feature type="region of interest" description="Disordered" evidence="3">
    <location>
        <begin position="219"/>
        <end position="270"/>
    </location>
</feature>
<feature type="domain" description="C2H2-type" evidence="4">
    <location>
        <begin position="666"/>
        <end position="693"/>
    </location>
</feature>
<dbReference type="Gene3D" id="3.40.1800.20">
    <property type="match status" value="1"/>
</dbReference>
<proteinExistence type="predicted"/>
<dbReference type="GO" id="GO:0008270">
    <property type="term" value="F:zinc ion binding"/>
    <property type="evidence" value="ECO:0007669"/>
    <property type="project" value="UniProtKB-UniRule"/>
</dbReference>
<evidence type="ECO:0000259" key="5">
    <source>
        <dbReference type="PROSITE" id="PS51915"/>
    </source>
</evidence>
<dbReference type="GO" id="GO:0005634">
    <property type="term" value="C:nucleus"/>
    <property type="evidence" value="ECO:0007669"/>
    <property type="project" value="InterPro"/>
</dbReference>
<accession>A0A6J2KBB2</accession>
<dbReference type="KEGG" id="bman:114249741"/>
<feature type="binding site" evidence="2">
    <location>
        <position position="43"/>
    </location>
    <ligand>
        <name>Zn(2+)</name>
        <dbReference type="ChEBI" id="CHEBI:29105"/>
    </ligand>
</feature>
<dbReference type="OrthoDB" id="7959595at2759"/>
<feature type="region of interest" description="Disordered" evidence="3">
    <location>
        <begin position="688"/>
        <end position="711"/>
    </location>
</feature>
<dbReference type="AlphaFoldDB" id="A0A6J2KBB2"/>
<reference evidence="7 8" key="1">
    <citation type="submission" date="2025-04" db="UniProtKB">
        <authorList>
            <consortium name="RefSeq"/>
        </authorList>
    </citation>
    <scope>IDENTIFICATION</scope>
    <source>
        <tissue evidence="7 8">Silk gland</tissue>
    </source>
</reference>
<keyword evidence="6" id="KW-1185">Reference proteome</keyword>
<dbReference type="RefSeq" id="XP_028039215.1">
    <property type="nucleotide sequence ID" value="XM_028183414.1"/>
</dbReference>
<dbReference type="Pfam" id="PF07776">
    <property type="entry name" value="zf-AD"/>
    <property type="match status" value="1"/>
</dbReference>
<keyword evidence="2" id="KW-0479">Metal-binding</keyword>
<feature type="binding site" evidence="2">
    <location>
        <position position="46"/>
    </location>
    <ligand>
        <name>Zn(2+)</name>
        <dbReference type="ChEBI" id="CHEBI:29105"/>
    </ligand>
</feature>
<feature type="region of interest" description="Disordered" evidence="3">
    <location>
        <begin position="385"/>
        <end position="413"/>
    </location>
</feature>
<feature type="compositionally biased region" description="Basic and acidic residues" evidence="3">
    <location>
        <begin position="688"/>
        <end position="704"/>
    </location>
</feature>
<feature type="region of interest" description="Disordered" evidence="3">
    <location>
        <begin position="578"/>
        <end position="607"/>
    </location>
</feature>
<dbReference type="InterPro" id="IPR012934">
    <property type="entry name" value="Znf_AD"/>
</dbReference>
<dbReference type="SMART" id="SM00868">
    <property type="entry name" value="zf-AD"/>
    <property type="match status" value="1"/>
</dbReference>
<evidence type="ECO:0000256" key="2">
    <source>
        <dbReference type="PROSITE-ProRule" id="PRU01263"/>
    </source>
</evidence>
<feature type="binding site" evidence="2">
    <location>
        <position position="89"/>
    </location>
    <ligand>
        <name>Zn(2+)</name>
        <dbReference type="ChEBI" id="CHEBI:29105"/>
    </ligand>
</feature>
<dbReference type="PROSITE" id="PS50157">
    <property type="entry name" value="ZINC_FINGER_C2H2_2"/>
    <property type="match status" value="1"/>
</dbReference>
<dbReference type="SUPFAM" id="SSF57716">
    <property type="entry name" value="Glucocorticoid receptor-like (DNA-binding domain)"/>
    <property type="match status" value="1"/>
</dbReference>
<keyword evidence="1" id="KW-0863">Zinc-finger</keyword>
<dbReference type="Proteomes" id="UP000504629">
    <property type="component" value="Unplaced"/>
</dbReference>
<dbReference type="SMART" id="SM00355">
    <property type="entry name" value="ZnF_C2H2"/>
    <property type="match status" value="1"/>
</dbReference>
<feature type="region of interest" description="Disordered" evidence="3">
    <location>
        <begin position="466"/>
        <end position="487"/>
    </location>
</feature>
<feature type="domain" description="ZAD" evidence="5">
    <location>
        <begin position="41"/>
        <end position="113"/>
    </location>
</feature>